<comment type="caution">
    <text evidence="1">The sequence shown here is derived from an EMBL/GenBank/DDBJ whole genome shotgun (WGS) entry which is preliminary data.</text>
</comment>
<dbReference type="EMBL" id="LXQA011087045">
    <property type="protein sequence ID" value="MCI84274.1"/>
    <property type="molecule type" value="Genomic_DNA"/>
</dbReference>
<dbReference type="AlphaFoldDB" id="A0A392V7M6"/>
<dbReference type="Proteomes" id="UP000265520">
    <property type="component" value="Unassembled WGS sequence"/>
</dbReference>
<keyword evidence="2" id="KW-1185">Reference proteome</keyword>
<organism evidence="1 2">
    <name type="scientific">Trifolium medium</name>
    <dbReference type="NCBI Taxonomy" id="97028"/>
    <lineage>
        <taxon>Eukaryota</taxon>
        <taxon>Viridiplantae</taxon>
        <taxon>Streptophyta</taxon>
        <taxon>Embryophyta</taxon>
        <taxon>Tracheophyta</taxon>
        <taxon>Spermatophyta</taxon>
        <taxon>Magnoliopsida</taxon>
        <taxon>eudicotyledons</taxon>
        <taxon>Gunneridae</taxon>
        <taxon>Pentapetalae</taxon>
        <taxon>rosids</taxon>
        <taxon>fabids</taxon>
        <taxon>Fabales</taxon>
        <taxon>Fabaceae</taxon>
        <taxon>Papilionoideae</taxon>
        <taxon>50 kb inversion clade</taxon>
        <taxon>NPAAA clade</taxon>
        <taxon>Hologalegina</taxon>
        <taxon>IRL clade</taxon>
        <taxon>Trifolieae</taxon>
        <taxon>Trifolium</taxon>
    </lineage>
</organism>
<protein>
    <submittedName>
        <fullName evidence="1">Uncharacterized protein</fullName>
    </submittedName>
</protein>
<reference evidence="1 2" key="1">
    <citation type="journal article" date="2018" name="Front. Plant Sci.">
        <title>Red Clover (Trifolium pratense) and Zigzag Clover (T. medium) - A Picture of Genomic Similarities and Differences.</title>
        <authorList>
            <person name="Dluhosova J."/>
            <person name="Istvanek J."/>
            <person name="Nedelnik J."/>
            <person name="Repkova J."/>
        </authorList>
    </citation>
    <scope>NUCLEOTIDE SEQUENCE [LARGE SCALE GENOMIC DNA]</scope>
    <source>
        <strain evidence="2">cv. 10/8</strain>
        <tissue evidence="1">Leaf</tissue>
    </source>
</reference>
<evidence type="ECO:0000313" key="2">
    <source>
        <dbReference type="Proteomes" id="UP000265520"/>
    </source>
</evidence>
<evidence type="ECO:0000313" key="1">
    <source>
        <dbReference type="EMBL" id="MCI84274.1"/>
    </source>
</evidence>
<name>A0A392V7M6_9FABA</name>
<proteinExistence type="predicted"/>
<accession>A0A392V7M6</accession>
<sequence length="19" mass="2095">FNGQWRLSFWGVGRATVGG</sequence>
<feature type="non-terminal residue" evidence="1">
    <location>
        <position position="1"/>
    </location>
</feature>